<organism evidence="1 2">
    <name type="scientific">Phytophthora megakarya</name>
    <dbReference type="NCBI Taxonomy" id="4795"/>
    <lineage>
        <taxon>Eukaryota</taxon>
        <taxon>Sar</taxon>
        <taxon>Stramenopiles</taxon>
        <taxon>Oomycota</taxon>
        <taxon>Peronosporomycetes</taxon>
        <taxon>Peronosporales</taxon>
        <taxon>Peronosporaceae</taxon>
        <taxon>Phytophthora</taxon>
    </lineage>
</organism>
<dbReference type="EMBL" id="NBNE01003448">
    <property type="protein sequence ID" value="OWZ07666.1"/>
    <property type="molecule type" value="Genomic_DNA"/>
</dbReference>
<protein>
    <submittedName>
        <fullName evidence="1">Uncharacterized protein</fullName>
    </submittedName>
</protein>
<keyword evidence="2" id="KW-1185">Reference proteome</keyword>
<accession>A0A225VQC6</accession>
<evidence type="ECO:0000313" key="2">
    <source>
        <dbReference type="Proteomes" id="UP000198211"/>
    </source>
</evidence>
<reference evidence="2" key="1">
    <citation type="submission" date="2017-03" db="EMBL/GenBank/DDBJ databases">
        <title>Phytopthora megakarya and P. palmivora, two closely related causual agents of cacao black pod achieved similar genome size and gene model numbers by different mechanisms.</title>
        <authorList>
            <person name="Ali S."/>
            <person name="Shao J."/>
            <person name="Larry D.J."/>
            <person name="Kronmiller B."/>
            <person name="Shen D."/>
            <person name="Strem M.D."/>
            <person name="Melnick R.L."/>
            <person name="Guiltinan M.J."/>
            <person name="Tyler B.M."/>
            <person name="Meinhardt L.W."/>
            <person name="Bailey B.A."/>
        </authorList>
    </citation>
    <scope>NUCLEOTIDE SEQUENCE [LARGE SCALE GENOMIC DNA]</scope>
    <source>
        <strain evidence="2">zdho120</strain>
    </source>
</reference>
<evidence type="ECO:0000313" key="1">
    <source>
        <dbReference type="EMBL" id="OWZ07666.1"/>
    </source>
</evidence>
<comment type="caution">
    <text evidence="1">The sequence shown here is derived from an EMBL/GenBank/DDBJ whole genome shotgun (WGS) entry which is preliminary data.</text>
</comment>
<sequence length="124" mass="13817">MESIRSSDRGSNWEYDPDDIDFPAPAQAAVATAASGSTGSTMIQRVRISAISDLKESDESPLDYLYRLNGAGLRARLKIKDRNARAPLLLLQTMEKPRRQNHYVVEQRREVLEQVAVDGCKPTA</sequence>
<name>A0A225VQC6_9STRA</name>
<dbReference type="Proteomes" id="UP000198211">
    <property type="component" value="Unassembled WGS sequence"/>
</dbReference>
<proteinExistence type="predicted"/>
<gene>
    <name evidence="1" type="ORF">PHMEG_00019915</name>
</gene>
<dbReference type="OrthoDB" id="128517at2759"/>
<dbReference type="AlphaFoldDB" id="A0A225VQC6"/>